<feature type="region of interest" description="Disordered" evidence="1">
    <location>
        <begin position="26"/>
        <end position="56"/>
    </location>
</feature>
<evidence type="ECO:0000259" key="3">
    <source>
        <dbReference type="Pfam" id="PF05547"/>
    </source>
</evidence>
<dbReference type="Gene3D" id="2.60.120.260">
    <property type="entry name" value="Galactose-binding domain-like"/>
    <property type="match status" value="1"/>
</dbReference>
<dbReference type="EMBL" id="JACHWR010000001">
    <property type="protein sequence ID" value="MBB3041445.1"/>
    <property type="molecule type" value="Genomic_DNA"/>
</dbReference>
<evidence type="ECO:0000259" key="4">
    <source>
        <dbReference type="Pfam" id="PF20774"/>
    </source>
</evidence>
<keyword evidence="2" id="KW-0732">Signal</keyword>
<dbReference type="AlphaFoldDB" id="A0A7W4VTN7"/>
<proteinExistence type="predicted"/>
<dbReference type="GO" id="GO:0008233">
    <property type="term" value="F:peptidase activity"/>
    <property type="evidence" value="ECO:0007669"/>
    <property type="project" value="InterPro"/>
</dbReference>
<dbReference type="Pfam" id="PF20774">
    <property type="entry name" value="InhA-like_VEG"/>
    <property type="match status" value="1"/>
</dbReference>
<organism evidence="5 6">
    <name type="scientific">Nocardioides soli</name>
    <dbReference type="NCBI Taxonomy" id="1036020"/>
    <lineage>
        <taxon>Bacteria</taxon>
        <taxon>Bacillati</taxon>
        <taxon>Actinomycetota</taxon>
        <taxon>Actinomycetes</taxon>
        <taxon>Propionibacteriales</taxon>
        <taxon>Nocardioidaceae</taxon>
        <taxon>Nocardioides</taxon>
    </lineage>
</organism>
<accession>A0A7W4VTN7</accession>
<dbReference type="InterPro" id="IPR012300">
    <property type="entry name" value="Pept_M6_InhA"/>
</dbReference>
<dbReference type="GO" id="GO:0006508">
    <property type="term" value="P:proteolysis"/>
    <property type="evidence" value="ECO:0007669"/>
    <property type="project" value="InterPro"/>
</dbReference>
<dbReference type="InterPro" id="IPR008757">
    <property type="entry name" value="Peptidase_M6-like_domain"/>
</dbReference>
<feature type="domain" description="Peptidase M6-like" evidence="3">
    <location>
        <begin position="91"/>
        <end position="386"/>
    </location>
</feature>
<feature type="compositionally biased region" description="Basic and acidic residues" evidence="1">
    <location>
        <begin position="44"/>
        <end position="56"/>
    </location>
</feature>
<evidence type="ECO:0000313" key="6">
    <source>
        <dbReference type="Proteomes" id="UP000589626"/>
    </source>
</evidence>
<dbReference type="Pfam" id="PF05547">
    <property type="entry name" value="Peptidase_M6"/>
    <property type="match status" value="1"/>
</dbReference>
<dbReference type="InterPro" id="IPR048665">
    <property type="entry name" value="InhA-like_VEG"/>
</dbReference>
<feature type="chain" id="PRO_5030685806" evidence="2">
    <location>
        <begin position="29"/>
        <end position="768"/>
    </location>
</feature>
<feature type="signal peptide" evidence="2">
    <location>
        <begin position="1"/>
        <end position="28"/>
    </location>
</feature>
<dbReference type="PIRSF" id="PIRSF007519">
    <property type="entry name" value="Protease_InhA"/>
    <property type="match status" value="1"/>
</dbReference>
<evidence type="ECO:0000256" key="2">
    <source>
        <dbReference type="SAM" id="SignalP"/>
    </source>
</evidence>
<dbReference type="RefSeq" id="WP_183591344.1">
    <property type="nucleotide sequence ID" value="NZ_JACHWR010000001.1"/>
</dbReference>
<evidence type="ECO:0000256" key="1">
    <source>
        <dbReference type="SAM" id="MobiDB-lite"/>
    </source>
</evidence>
<dbReference type="Pfam" id="PF20773">
    <property type="entry name" value="InhA-like_MAM"/>
    <property type="match status" value="1"/>
</dbReference>
<protein>
    <submittedName>
        <fullName evidence="5">Immune inhibitor A</fullName>
        <ecNumber evidence="5">3.4.24.-</ecNumber>
    </submittedName>
</protein>
<keyword evidence="5" id="KW-0378">Hydrolase</keyword>
<dbReference type="PANTHER" id="PTHR41775">
    <property type="entry name" value="SECRETED PROTEIN-RELATED"/>
    <property type="match status" value="1"/>
</dbReference>
<dbReference type="EC" id="3.4.24.-" evidence="5"/>
<evidence type="ECO:0000313" key="5">
    <source>
        <dbReference type="EMBL" id="MBB3041445.1"/>
    </source>
</evidence>
<dbReference type="Proteomes" id="UP000589626">
    <property type="component" value="Unassembled WGS sequence"/>
</dbReference>
<reference evidence="5 6" key="1">
    <citation type="submission" date="2020-08" db="EMBL/GenBank/DDBJ databases">
        <title>Sequencing the genomes of 1000 actinobacteria strains.</title>
        <authorList>
            <person name="Klenk H.-P."/>
        </authorList>
    </citation>
    <scope>NUCLEOTIDE SEQUENCE [LARGE SCALE GENOMIC DNA]</scope>
    <source>
        <strain evidence="5 6">DSM 105498</strain>
    </source>
</reference>
<dbReference type="NCBIfam" id="TIGR03296">
    <property type="entry name" value="M6dom_TIGR03296"/>
    <property type="match status" value="1"/>
</dbReference>
<keyword evidence="6" id="KW-1185">Reference proteome</keyword>
<gene>
    <name evidence="5" type="ORF">FHU40_001246</name>
</gene>
<name>A0A7W4VTN7_9ACTN</name>
<sequence length="768" mass="83627">MKRRISGVIGAAASLSLAAVVMPGQATASPPADSVPAAQQLAPHKKDDRRDPLEAKRRALKEKAVELVATGKREVKNRSGSRAVKVGKGQWVEYGTQETAQLLTFLVDFGDTVDQRFPDAPAGPAAGEIPEPGPDDNSTYWKPDFDRQHFLDMFFNGMPEQDGESFKDAYKEMSSGRFDLEGDVSDWVRVPNNEASYGQTESNVDMTRFIGDSATAWYDAQKAAGKSDADIKAYLQQYDIWDRFDYDGDGDFNEPDGYIDHFQAIHAGEGEEAGAPEWAIWSHRWYVNPNRTDGPANAKFGGIQIGNTGLWIRDYTTEPENGGLGVFAHEFAHDLGLPDYYDTNGGENGTGFWNLMSSGSWMSHQDANAIGTTPNHMGATEKLFLGWLDYAQVAAGRRAELKLGPSYHATKNAQAVLVNLPPGEEKVDVGDAASGSKYLYSGQGDERTATVTSPDFTVPAGGQLTAKVNYSIETDWDYAYAEISTDGGSTFTPVPTNLSTNADPNNQNDGEGITGSSGDAWVDLTADLAAYAGQDAQLRFRMVNDAAYHEIGFKVDDVAVGSALTTGVEDGAPGWTRDGFVVVTDGSYTVPYEHYYLAENRQYAGYDTTLKEGPYNFGWTVTKPDKVERFPYQNGLLVWYANTLYSDNNTTQHPGGGEALPVDAHPDALTWSDGTVARNRIQSFDAPFSLDKTDKISLHREAATAGGTQRTTITEKSRPGVKVFDDTDPYAYYDEDNPLGSVIVAGTGTKIRILSSKDKKGTMTVRVN</sequence>
<dbReference type="SUPFAM" id="SSF55486">
    <property type="entry name" value="Metalloproteases ('zincins'), catalytic domain"/>
    <property type="match status" value="1"/>
</dbReference>
<feature type="domain" description="Immune inhibitor A-like metallopeptidase VEG" evidence="4">
    <location>
        <begin position="592"/>
        <end position="761"/>
    </location>
</feature>
<comment type="caution">
    <text evidence="5">The sequence shown here is derived from an EMBL/GenBank/DDBJ whole genome shotgun (WGS) entry which is preliminary data.</text>
</comment>
<dbReference type="PANTHER" id="PTHR41775:SF1">
    <property type="entry name" value="PEPTIDASE M6-LIKE DOMAIN-CONTAINING PROTEIN"/>
    <property type="match status" value="1"/>
</dbReference>